<keyword evidence="1 2" id="KW-0175">Coiled coil</keyword>
<dbReference type="Pfam" id="PF10211">
    <property type="entry name" value="Ax_dynein_light"/>
    <property type="match status" value="1"/>
</dbReference>
<dbReference type="InterPro" id="IPR052845">
    <property type="entry name" value="Axonemal_dynein_LC_domain"/>
</dbReference>
<evidence type="ECO:0008006" key="5">
    <source>
        <dbReference type="Google" id="ProtNLM"/>
    </source>
</evidence>
<dbReference type="Proteomes" id="UP000016666">
    <property type="component" value="Chromosome 8"/>
</dbReference>
<accession>A0A493TGK7</accession>
<evidence type="ECO:0000256" key="2">
    <source>
        <dbReference type="SAM" id="Coils"/>
    </source>
</evidence>
<dbReference type="PANTHER" id="PTHR23052">
    <property type="entry name" value="AXONEMAL DYNEIN LIGHT CHAIN DOMAIN-CONTAINING PROTEIN 1"/>
    <property type="match status" value="1"/>
</dbReference>
<dbReference type="GO" id="GO:0005737">
    <property type="term" value="C:cytoplasm"/>
    <property type="evidence" value="ECO:0007669"/>
    <property type="project" value="UniProtKB-ARBA"/>
</dbReference>
<reference evidence="3 4" key="1">
    <citation type="submission" date="2017-10" db="EMBL/GenBank/DDBJ databases">
        <title>A new Pekin duck reference genome.</title>
        <authorList>
            <person name="Hou Z.-C."/>
            <person name="Zhou Z.-K."/>
            <person name="Zhu F."/>
            <person name="Hou S.-S."/>
        </authorList>
    </citation>
    <scope>NUCLEOTIDE SEQUENCE [LARGE SCALE GENOMIC DNA]</scope>
</reference>
<name>A0A493TGK7_ANAPP</name>
<dbReference type="InterPro" id="IPR019347">
    <property type="entry name" value="Axonemal_dynein_light_chain"/>
</dbReference>
<protein>
    <recommendedName>
        <fullName evidence="5">Axonemal dynein light chain domain containing 1</fullName>
    </recommendedName>
</protein>
<evidence type="ECO:0000313" key="4">
    <source>
        <dbReference type="Proteomes" id="UP000016666"/>
    </source>
</evidence>
<reference evidence="3" key="3">
    <citation type="submission" date="2025-09" db="UniProtKB">
        <authorList>
            <consortium name="Ensembl"/>
        </authorList>
    </citation>
    <scope>IDENTIFICATION</scope>
</reference>
<evidence type="ECO:0000313" key="3">
    <source>
        <dbReference type="Ensembl" id="ENSAPLP00000024979.1"/>
    </source>
</evidence>
<feature type="coiled-coil region" evidence="2">
    <location>
        <begin position="140"/>
        <end position="178"/>
    </location>
</feature>
<keyword evidence="4" id="KW-1185">Reference proteome</keyword>
<dbReference type="AlphaFoldDB" id="A0A493TGK7"/>
<dbReference type="Ensembl" id="ENSAPLT00000020605.1">
    <property type="protein sequence ID" value="ENSAPLP00000024979.1"/>
    <property type="gene ID" value="ENSAPLG00000012313.2"/>
</dbReference>
<organism evidence="3 4">
    <name type="scientific">Anas platyrhynchos platyrhynchos</name>
    <name type="common">Northern mallard</name>
    <dbReference type="NCBI Taxonomy" id="8840"/>
    <lineage>
        <taxon>Eukaryota</taxon>
        <taxon>Metazoa</taxon>
        <taxon>Chordata</taxon>
        <taxon>Craniata</taxon>
        <taxon>Vertebrata</taxon>
        <taxon>Euteleostomi</taxon>
        <taxon>Archelosauria</taxon>
        <taxon>Archosauria</taxon>
        <taxon>Dinosauria</taxon>
        <taxon>Saurischia</taxon>
        <taxon>Theropoda</taxon>
        <taxon>Coelurosauria</taxon>
        <taxon>Aves</taxon>
        <taxon>Neognathae</taxon>
        <taxon>Galloanserae</taxon>
        <taxon>Anseriformes</taxon>
        <taxon>Anatidae</taxon>
        <taxon>Anatinae</taxon>
        <taxon>Anas</taxon>
    </lineage>
</organism>
<evidence type="ECO:0000256" key="1">
    <source>
        <dbReference type="ARBA" id="ARBA00023054"/>
    </source>
</evidence>
<dbReference type="GeneTree" id="ENSGT00390000005554"/>
<dbReference type="PANTHER" id="PTHR23052:SF1">
    <property type="entry name" value="AXONEMAL DYNEIN LIGHT CHAIN DOMAIN-CONTAINING PROTEIN 1"/>
    <property type="match status" value="1"/>
</dbReference>
<proteinExistence type="predicted"/>
<sequence>RKPAGRFEVIQLMEAMDNMLEKAGVDELIRVTGPSQLLKAEQNIYNIVFHELIRQVSVDCVERGQLLSKLRSSLAKANEPQLCNWEYVDLLKRIPQQMKTLYKKMMAQRLIDRHITEELLYFKESVEQLTSELYEVREHDRKATREAEKAQEELAAAMQEAEANANLLEQYRELYELQRRRLEYQVLLVTQERDIWNSAAYDLALKDTSDLADLQEEAEKFREMLGRVGAEIEHLEESSKEKLQIVCRSLNKWLQYCDMKTESLKSAARLQEHWTELGQTVLNRHRDFTGALPPQYAALEEINKSAHELYQQYNIRISGNNGTTTFLTALVRSMEDWLFKVQKLKKGSGMHEAELQAFYHRIPSWLAQVDAVMSCIGSGQLHEAKNDMEPHLP</sequence>
<reference evidence="3" key="2">
    <citation type="submission" date="2025-08" db="UniProtKB">
        <authorList>
            <consortium name="Ensembl"/>
        </authorList>
    </citation>
    <scope>IDENTIFICATION</scope>
</reference>